<keyword evidence="4" id="KW-1185">Reference proteome</keyword>
<dbReference type="InterPro" id="IPR011992">
    <property type="entry name" value="EF-hand-dom_pair"/>
</dbReference>
<name>A0ABP0R241_9DINO</name>
<dbReference type="SMART" id="SM00054">
    <property type="entry name" value="EFh"/>
    <property type="match status" value="1"/>
</dbReference>
<dbReference type="Gene3D" id="1.10.238.10">
    <property type="entry name" value="EF-hand"/>
    <property type="match status" value="1"/>
</dbReference>
<dbReference type="EMBL" id="CAXAMM010040673">
    <property type="protein sequence ID" value="CAK9094634.1"/>
    <property type="molecule type" value="Genomic_DNA"/>
</dbReference>
<feature type="domain" description="EF-hand" evidence="2">
    <location>
        <begin position="26"/>
        <end position="61"/>
    </location>
</feature>
<comment type="caution">
    <text evidence="3">The sequence shown here is derived from an EMBL/GenBank/DDBJ whole genome shotgun (WGS) entry which is preliminary data.</text>
</comment>
<gene>
    <name evidence="3" type="ORF">SCF082_LOCUS44470</name>
</gene>
<evidence type="ECO:0000313" key="3">
    <source>
        <dbReference type="EMBL" id="CAK9094634.1"/>
    </source>
</evidence>
<dbReference type="Proteomes" id="UP001642464">
    <property type="component" value="Unassembled WGS sequence"/>
</dbReference>
<evidence type="ECO:0000259" key="2">
    <source>
        <dbReference type="PROSITE" id="PS50222"/>
    </source>
</evidence>
<evidence type="ECO:0000313" key="4">
    <source>
        <dbReference type="Proteomes" id="UP001642464"/>
    </source>
</evidence>
<sequence>MHVTLAELKEALSAKKLSSFMESMGISTQDVSTLFMIIDTDKSGMIDLEEFVSGCMQLHGPAKSLQLAQMSHENRVTRQAPGYWKVPEKLQDAYHWSDSVFAPANRKHSQTILGLILIC</sequence>
<evidence type="ECO:0000256" key="1">
    <source>
        <dbReference type="ARBA" id="ARBA00022837"/>
    </source>
</evidence>
<dbReference type="InterPro" id="IPR018247">
    <property type="entry name" value="EF_Hand_1_Ca_BS"/>
</dbReference>
<dbReference type="CDD" id="cd00051">
    <property type="entry name" value="EFh"/>
    <property type="match status" value="1"/>
</dbReference>
<dbReference type="SUPFAM" id="SSF47473">
    <property type="entry name" value="EF-hand"/>
    <property type="match status" value="1"/>
</dbReference>
<proteinExistence type="predicted"/>
<dbReference type="Pfam" id="PF13833">
    <property type="entry name" value="EF-hand_8"/>
    <property type="match status" value="1"/>
</dbReference>
<dbReference type="PROSITE" id="PS50222">
    <property type="entry name" value="EF_HAND_2"/>
    <property type="match status" value="1"/>
</dbReference>
<reference evidence="3 4" key="1">
    <citation type="submission" date="2024-02" db="EMBL/GenBank/DDBJ databases">
        <authorList>
            <person name="Chen Y."/>
            <person name="Shah S."/>
            <person name="Dougan E. K."/>
            <person name="Thang M."/>
            <person name="Chan C."/>
        </authorList>
    </citation>
    <scope>NUCLEOTIDE SEQUENCE [LARGE SCALE GENOMIC DNA]</scope>
</reference>
<dbReference type="InterPro" id="IPR002048">
    <property type="entry name" value="EF_hand_dom"/>
</dbReference>
<organism evidence="3 4">
    <name type="scientific">Durusdinium trenchii</name>
    <dbReference type="NCBI Taxonomy" id="1381693"/>
    <lineage>
        <taxon>Eukaryota</taxon>
        <taxon>Sar</taxon>
        <taxon>Alveolata</taxon>
        <taxon>Dinophyceae</taxon>
        <taxon>Suessiales</taxon>
        <taxon>Symbiodiniaceae</taxon>
        <taxon>Durusdinium</taxon>
    </lineage>
</organism>
<keyword evidence="1" id="KW-0106">Calcium</keyword>
<dbReference type="PROSITE" id="PS00018">
    <property type="entry name" value="EF_HAND_1"/>
    <property type="match status" value="1"/>
</dbReference>
<accession>A0ABP0R241</accession>
<protein>
    <submittedName>
        <fullName evidence="3">Voltage-dependent L-type calcium channel subunit alpha-1C</fullName>
    </submittedName>
</protein>